<dbReference type="InterPro" id="IPR000961">
    <property type="entry name" value="AGC-kinase_C"/>
</dbReference>
<proteinExistence type="predicted"/>
<evidence type="ECO:0000256" key="1">
    <source>
        <dbReference type="ARBA" id="ARBA00022527"/>
    </source>
</evidence>
<accession>A0ABP1P1T0</accession>
<evidence type="ECO:0000313" key="10">
    <source>
        <dbReference type="EMBL" id="CAL7947240.1"/>
    </source>
</evidence>
<dbReference type="InterPro" id="IPR000719">
    <property type="entry name" value="Prot_kinase_dom"/>
</dbReference>
<evidence type="ECO:0000313" key="11">
    <source>
        <dbReference type="Proteomes" id="UP001642520"/>
    </source>
</evidence>
<dbReference type="InterPro" id="IPR017441">
    <property type="entry name" value="Protein_kinase_ATP_BS"/>
</dbReference>
<evidence type="ECO:0000256" key="6">
    <source>
        <dbReference type="ARBA" id="ARBA00022840"/>
    </source>
</evidence>
<dbReference type="PROSITE" id="PS51285">
    <property type="entry name" value="AGC_KINASE_CTER"/>
    <property type="match status" value="1"/>
</dbReference>
<keyword evidence="1" id="KW-0723">Serine/threonine-protein kinase</keyword>
<sequence>MAAVFDIELHDADTVNRDESDDDVIEIGEEEYDANPNVNEITESEGCETVPISEQNVNRGRERAGPQDFELCKVIGKGGYGKVFQVRKITGNDSGTIFAMKVLRKASIIRNQKDTAHTKAERNILEAVKHPFIVDLMYAFQTGGKLYLILEYMCGGELFRHLNDEDAEGHIKLTDFGLCKEHIQDGTVTHTFCGTIEYMAPEILTRSGHGKAVDWWSLGTLMYDMLTGSPPFTSDNRKKTIEKILRGKLNLPQYLTPDSRDLIRKLLKRQVAQRLGSGPSDAEQIKNHQFFKHINWNDVISRKLEPPFRPTLASEDDVSQFDKKFTTSAPIDSPAEYTLSESANRVFQGFTYVAPSILEDMYSQPRVINARSPRRGNMRGFSPRGTHFHLHNNHVQNHRHNGVGHGNMEDTEMIEIG</sequence>
<keyword evidence="2" id="KW-0597">Phosphoprotein</keyword>
<evidence type="ECO:0000256" key="3">
    <source>
        <dbReference type="ARBA" id="ARBA00022679"/>
    </source>
</evidence>
<feature type="binding site" evidence="7">
    <location>
        <position position="101"/>
    </location>
    <ligand>
        <name>ATP</name>
        <dbReference type="ChEBI" id="CHEBI:30616"/>
    </ligand>
</feature>
<feature type="domain" description="Protein kinase" evidence="8">
    <location>
        <begin position="69"/>
        <end position="291"/>
    </location>
</feature>
<dbReference type="EMBL" id="CAXAJV020001296">
    <property type="protein sequence ID" value="CAL7947240.1"/>
    <property type="molecule type" value="Genomic_DNA"/>
</dbReference>
<dbReference type="Gene3D" id="3.30.200.20">
    <property type="entry name" value="Phosphorylase Kinase, domain 1"/>
    <property type="match status" value="2"/>
</dbReference>
<reference evidence="10 11" key="1">
    <citation type="submission" date="2024-08" db="EMBL/GenBank/DDBJ databases">
        <authorList>
            <person name="Will J Nash"/>
            <person name="Angela Man"/>
            <person name="Seanna McTaggart"/>
            <person name="Kendall Baker"/>
            <person name="Tom Barker"/>
            <person name="Leah Catchpole"/>
            <person name="Alex Durrant"/>
            <person name="Karim Gharbi"/>
            <person name="Naomi Irish"/>
            <person name="Gemy Kaithakottil"/>
            <person name="Debby Ku"/>
            <person name="Aaliyah Providence"/>
            <person name="Felix Shaw"/>
            <person name="David Swarbreck"/>
            <person name="Chris Watkins"/>
            <person name="Ann M. McCartney"/>
            <person name="Giulio Formenti"/>
            <person name="Alice Mouton"/>
            <person name="Noel Vella"/>
            <person name="Bjorn M von Reumont"/>
            <person name="Adriana Vella"/>
            <person name="Wilfried Haerty"/>
        </authorList>
    </citation>
    <scope>NUCLEOTIDE SEQUENCE [LARGE SCALE GENOMIC DNA]</scope>
</reference>
<dbReference type="PANTHER" id="PTHR24351">
    <property type="entry name" value="RIBOSOMAL PROTEIN S6 KINASE"/>
    <property type="match status" value="1"/>
</dbReference>
<keyword evidence="6 7" id="KW-0067">ATP-binding</keyword>
<dbReference type="PROSITE" id="PS00107">
    <property type="entry name" value="PROTEIN_KINASE_ATP"/>
    <property type="match status" value="1"/>
</dbReference>
<dbReference type="PROSITE" id="PS50011">
    <property type="entry name" value="PROTEIN_KINASE_DOM"/>
    <property type="match status" value="1"/>
</dbReference>
<evidence type="ECO:0000259" key="8">
    <source>
        <dbReference type="PROSITE" id="PS50011"/>
    </source>
</evidence>
<comment type="caution">
    <text evidence="10">The sequence shown here is derived from an EMBL/GenBank/DDBJ whole genome shotgun (WGS) entry which is preliminary data.</text>
</comment>
<evidence type="ECO:0000256" key="7">
    <source>
        <dbReference type="PROSITE-ProRule" id="PRU10141"/>
    </source>
</evidence>
<keyword evidence="4 7" id="KW-0547">Nucleotide-binding</keyword>
<feature type="domain" description="AGC-kinase C-terminal" evidence="9">
    <location>
        <begin position="292"/>
        <end position="362"/>
    </location>
</feature>
<evidence type="ECO:0000256" key="5">
    <source>
        <dbReference type="ARBA" id="ARBA00022777"/>
    </source>
</evidence>
<name>A0ABP1P1T0_XYLVO</name>
<dbReference type="InterPro" id="IPR017892">
    <property type="entry name" value="Pkinase_C"/>
</dbReference>
<evidence type="ECO:0008006" key="12">
    <source>
        <dbReference type="Google" id="ProtNLM"/>
    </source>
</evidence>
<evidence type="ECO:0000256" key="2">
    <source>
        <dbReference type="ARBA" id="ARBA00022553"/>
    </source>
</evidence>
<evidence type="ECO:0000259" key="9">
    <source>
        <dbReference type="PROSITE" id="PS51285"/>
    </source>
</evidence>
<dbReference type="SMART" id="SM00133">
    <property type="entry name" value="S_TK_X"/>
    <property type="match status" value="1"/>
</dbReference>
<organism evidence="10 11">
    <name type="scientific">Xylocopa violacea</name>
    <name type="common">Violet carpenter bee</name>
    <name type="synonym">Apis violacea</name>
    <dbReference type="NCBI Taxonomy" id="135666"/>
    <lineage>
        <taxon>Eukaryota</taxon>
        <taxon>Metazoa</taxon>
        <taxon>Ecdysozoa</taxon>
        <taxon>Arthropoda</taxon>
        <taxon>Hexapoda</taxon>
        <taxon>Insecta</taxon>
        <taxon>Pterygota</taxon>
        <taxon>Neoptera</taxon>
        <taxon>Endopterygota</taxon>
        <taxon>Hymenoptera</taxon>
        <taxon>Apocrita</taxon>
        <taxon>Aculeata</taxon>
        <taxon>Apoidea</taxon>
        <taxon>Anthophila</taxon>
        <taxon>Apidae</taxon>
        <taxon>Xylocopa</taxon>
        <taxon>Xylocopa</taxon>
    </lineage>
</organism>
<dbReference type="InterPro" id="IPR011009">
    <property type="entry name" value="Kinase-like_dom_sf"/>
</dbReference>
<dbReference type="Proteomes" id="UP001642520">
    <property type="component" value="Unassembled WGS sequence"/>
</dbReference>
<dbReference type="Gene3D" id="1.10.510.10">
    <property type="entry name" value="Transferase(Phosphotransferase) domain 1"/>
    <property type="match status" value="1"/>
</dbReference>
<dbReference type="SUPFAM" id="SSF56112">
    <property type="entry name" value="Protein kinase-like (PK-like)"/>
    <property type="match status" value="1"/>
</dbReference>
<protein>
    <recommendedName>
        <fullName evidence="12">Non-specific serine/threonine protein kinase</fullName>
    </recommendedName>
</protein>
<evidence type="ECO:0000256" key="4">
    <source>
        <dbReference type="ARBA" id="ARBA00022741"/>
    </source>
</evidence>
<keyword evidence="3" id="KW-0808">Transferase</keyword>
<keyword evidence="11" id="KW-1185">Reference proteome</keyword>
<gene>
    <name evidence="10" type="ORF">XYLVIOL_LOCUS8237</name>
</gene>
<keyword evidence="5" id="KW-0418">Kinase</keyword>
<dbReference type="Pfam" id="PF00069">
    <property type="entry name" value="Pkinase"/>
    <property type="match status" value="2"/>
</dbReference>
<dbReference type="Pfam" id="PF00433">
    <property type="entry name" value="Pkinase_C"/>
    <property type="match status" value="1"/>
</dbReference>